<keyword evidence="4" id="KW-0274">FAD</keyword>
<keyword evidence="5" id="KW-0560">Oxidoreductase</keyword>
<evidence type="ECO:0000259" key="7">
    <source>
        <dbReference type="Pfam" id="PF01494"/>
    </source>
</evidence>
<comment type="similarity">
    <text evidence="2">Belongs to the UbiH/COQ6 family.</text>
</comment>
<dbReference type="Gene3D" id="3.50.50.60">
    <property type="entry name" value="FAD/NAD(P)-binding domain"/>
    <property type="match status" value="1"/>
</dbReference>
<feature type="domain" description="FAD-binding" evidence="7">
    <location>
        <begin position="150"/>
        <end position="229"/>
    </location>
</feature>
<evidence type="ECO:0000256" key="1">
    <source>
        <dbReference type="ARBA" id="ARBA00001974"/>
    </source>
</evidence>
<dbReference type="InterPro" id="IPR036188">
    <property type="entry name" value="FAD/NAD-bd_sf"/>
</dbReference>
<dbReference type="SUPFAM" id="SSF51905">
    <property type="entry name" value="FAD/NAD(P)-binding domain"/>
    <property type="match status" value="1"/>
</dbReference>
<dbReference type="Pfam" id="PF01494">
    <property type="entry name" value="FAD_binding_3"/>
    <property type="match status" value="1"/>
</dbReference>
<evidence type="ECO:0000256" key="4">
    <source>
        <dbReference type="ARBA" id="ARBA00022827"/>
    </source>
</evidence>
<keyword evidence="6 8" id="KW-0503">Monooxygenase</keyword>
<evidence type="ECO:0000256" key="2">
    <source>
        <dbReference type="ARBA" id="ARBA00005349"/>
    </source>
</evidence>
<comment type="cofactor">
    <cofactor evidence="1">
        <name>FAD</name>
        <dbReference type="ChEBI" id="CHEBI:57692"/>
    </cofactor>
</comment>
<dbReference type="AlphaFoldDB" id="A0A139WF39"/>
<evidence type="ECO:0000313" key="8">
    <source>
        <dbReference type="EMBL" id="KYB26590.1"/>
    </source>
</evidence>
<evidence type="ECO:0000256" key="5">
    <source>
        <dbReference type="ARBA" id="ARBA00023002"/>
    </source>
</evidence>
<dbReference type="InParanoid" id="A0A139WF39"/>
<accession>A0A139WF39</accession>
<dbReference type="PANTHER" id="PTHR43876">
    <property type="entry name" value="UBIQUINONE BIOSYNTHESIS MONOOXYGENASE COQ6, MITOCHONDRIAL"/>
    <property type="match status" value="1"/>
</dbReference>
<dbReference type="PROSITE" id="PS01304">
    <property type="entry name" value="UBIH"/>
    <property type="match status" value="1"/>
</dbReference>
<sequence length="284" mass="31527">MFLKSYQNEIILTLGCDGANSLVRKSMGFHHISSNYNHMGIVATLKLPQDFDNVVAWQRHLPNSGFLALLPLTEGLSSMVWSTNVEHAKKLIKLPENEFVDAINEALWKVYPKSGLVDQAMRTFDNLVRFFDLPSSSVTQLPPKILGCDINSRAMFPLGLGHATNYVGKGVALVGDAAHRIHPLAGQGVNLGFGDIICLNRILGEAVYSGSKMGNLLYLKEYETERQKHNVPMMLVVHGLFHLYSSEFTPLVLLRSLGLQATHALSPLKKLLLSRASGLRYWET</sequence>
<dbReference type="GO" id="GO:0006744">
    <property type="term" value="P:ubiquinone biosynthetic process"/>
    <property type="evidence" value="ECO:0007669"/>
    <property type="project" value="InterPro"/>
</dbReference>
<keyword evidence="3" id="KW-0285">Flavoprotein</keyword>
<dbReference type="PANTHER" id="PTHR43876:SF7">
    <property type="entry name" value="UBIQUINONE BIOSYNTHESIS MONOOXYGENASE COQ6, MITOCHONDRIAL"/>
    <property type="match status" value="1"/>
</dbReference>
<dbReference type="NCBIfam" id="TIGR01988">
    <property type="entry name" value="Ubi-OHases"/>
    <property type="match status" value="1"/>
</dbReference>
<protein>
    <submittedName>
        <fullName evidence="8">Ubiquinone biosynthesis monooxygenase COQ6-like Protein</fullName>
    </submittedName>
</protein>
<evidence type="ECO:0000256" key="6">
    <source>
        <dbReference type="ARBA" id="ARBA00023033"/>
    </source>
</evidence>
<dbReference type="GO" id="GO:0016705">
    <property type="term" value="F:oxidoreductase activity, acting on paired donors, with incorporation or reduction of molecular oxygen"/>
    <property type="evidence" value="ECO:0007669"/>
    <property type="project" value="InterPro"/>
</dbReference>
<dbReference type="GO" id="GO:0004497">
    <property type="term" value="F:monooxygenase activity"/>
    <property type="evidence" value="ECO:0007669"/>
    <property type="project" value="UniProtKB-KW"/>
</dbReference>
<dbReference type="InterPro" id="IPR018168">
    <property type="entry name" value="Ubi_Hdrlase_CS"/>
</dbReference>
<dbReference type="FunFam" id="3.50.50.60:FF:000021">
    <property type="entry name" value="Ubiquinone biosynthesis monooxygenase COQ6"/>
    <property type="match status" value="1"/>
</dbReference>
<keyword evidence="8" id="KW-0830">Ubiquinone</keyword>
<dbReference type="GO" id="GO:0071949">
    <property type="term" value="F:FAD binding"/>
    <property type="evidence" value="ECO:0007669"/>
    <property type="project" value="InterPro"/>
</dbReference>
<dbReference type="FunCoup" id="A0A139WF39">
    <property type="interactions" value="981"/>
</dbReference>
<organism evidence="8 9">
    <name type="scientific">Tribolium castaneum</name>
    <name type="common">Red flour beetle</name>
    <dbReference type="NCBI Taxonomy" id="7070"/>
    <lineage>
        <taxon>Eukaryota</taxon>
        <taxon>Metazoa</taxon>
        <taxon>Ecdysozoa</taxon>
        <taxon>Arthropoda</taxon>
        <taxon>Hexapoda</taxon>
        <taxon>Insecta</taxon>
        <taxon>Pterygota</taxon>
        <taxon>Neoptera</taxon>
        <taxon>Endopterygota</taxon>
        <taxon>Coleoptera</taxon>
        <taxon>Polyphaga</taxon>
        <taxon>Cucujiformia</taxon>
        <taxon>Tenebrionidae</taxon>
        <taxon>Tenebrionidae incertae sedis</taxon>
        <taxon>Tribolium</taxon>
    </lineage>
</organism>
<dbReference type="OMA" id="WKQYPRS"/>
<reference evidence="8 9" key="2">
    <citation type="journal article" date="2010" name="Nucleic Acids Res.">
        <title>BeetleBase in 2010: revisions to provide comprehensive genomic information for Tribolium castaneum.</title>
        <authorList>
            <person name="Kim H.S."/>
            <person name="Murphy T."/>
            <person name="Xia J."/>
            <person name="Caragea D."/>
            <person name="Park Y."/>
            <person name="Beeman R.W."/>
            <person name="Lorenzen M.D."/>
            <person name="Butcher S."/>
            <person name="Manak J.R."/>
            <person name="Brown S.J."/>
        </authorList>
    </citation>
    <scope>GENOME REANNOTATION</scope>
    <source>
        <strain evidence="8 9">Georgia GA2</strain>
    </source>
</reference>
<dbReference type="EMBL" id="KQ971353">
    <property type="protein sequence ID" value="KYB26590.1"/>
    <property type="molecule type" value="Genomic_DNA"/>
</dbReference>
<dbReference type="Gene3D" id="3.30.9.10">
    <property type="entry name" value="D-Amino Acid Oxidase, subunit A, domain 2"/>
    <property type="match status" value="1"/>
</dbReference>
<evidence type="ECO:0000256" key="3">
    <source>
        <dbReference type="ARBA" id="ARBA00022630"/>
    </source>
</evidence>
<dbReference type="STRING" id="7070.A0A139WF39"/>
<keyword evidence="9" id="KW-1185">Reference proteome</keyword>
<name>A0A139WF39_TRICA</name>
<dbReference type="FunFam" id="3.30.9.10:FF:000111">
    <property type="entry name" value="Ubiquinone biosynthesis monooxygenase COQ6, mitochondrial"/>
    <property type="match status" value="1"/>
</dbReference>
<evidence type="ECO:0000313" key="9">
    <source>
        <dbReference type="Proteomes" id="UP000007266"/>
    </source>
</evidence>
<dbReference type="InterPro" id="IPR051205">
    <property type="entry name" value="UbiH/COQ6_monooxygenase"/>
</dbReference>
<gene>
    <name evidence="8" type="primary">AUGUSTUS-3.0.2_33665</name>
    <name evidence="8" type="ORF">TcasGA2_TC033665</name>
</gene>
<dbReference type="Proteomes" id="UP000007266">
    <property type="component" value="Linkage group 7"/>
</dbReference>
<dbReference type="InterPro" id="IPR010971">
    <property type="entry name" value="UbiH/COQ6"/>
</dbReference>
<dbReference type="InterPro" id="IPR002938">
    <property type="entry name" value="FAD-bd"/>
</dbReference>
<proteinExistence type="inferred from homology"/>
<dbReference type="PRINTS" id="PR00420">
    <property type="entry name" value="RNGMNOXGNASE"/>
</dbReference>
<reference evidence="8 9" key="1">
    <citation type="journal article" date="2008" name="Nature">
        <title>The genome of the model beetle and pest Tribolium castaneum.</title>
        <authorList>
            <consortium name="Tribolium Genome Sequencing Consortium"/>
            <person name="Richards S."/>
            <person name="Gibbs R.A."/>
            <person name="Weinstock G.M."/>
            <person name="Brown S.J."/>
            <person name="Denell R."/>
            <person name="Beeman R.W."/>
            <person name="Gibbs R."/>
            <person name="Beeman R.W."/>
            <person name="Brown S.J."/>
            <person name="Bucher G."/>
            <person name="Friedrich M."/>
            <person name="Grimmelikhuijzen C.J."/>
            <person name="Klingler M."/>
            <person name="Lorenzen M."/>
            <person name="Richards S."/>
            <person name="Roth S."/>
            <person name="Schroder R."/>
            <person name="Tautz D."/>
            <person name="Zdobnov E.M."/>
            <person name="Muzny D."/>
            <person name="Gibbs R.A."/>
            <person name="Weinstock G.M."/>
            <person name="Attaway T."/>
            <person name="Bell S."/>
            <person name="Buhay C.J."/>
            <person name="Chandrabose M.N."/>
            <person name="Chavez D."/>
            <person name="Clerk-Blankenburg K.P."/>
            <person name="Cree A."/>
            <person name="Dao M."/>
            <person name="Davis C."/>
            <person name="Chacko J."/>
            <person name="Dinh H."/>
            <person name="Dugan-Rocha S."/>
            <person name="Fowler G."/>
            <person name="Garner T.T."/>
            <person name="Garnes J."/>
            <person name="Gnirke A."/>
            <person name="Hawes A."/>
            <person name="Hernandez J."/>
            <person name="Hines S."/>
            <person name="Holder M."/>
            <person name="Hume J."/>
            <person name="Jhangiani S.N."/>
            <person name="Joshi V."/>
            <person name="Khan Z.M."/>
            <person name="Jackson L."/>
            <person name="Kovar C."/>
            <person name="Kowis A."/>
            <person name="Lee S."/>
            <person name="Lewis L.R."/>
            <person name="Margolis J."/>
            <person name="Morgan M."/>
            <person name="Nazareth L.V."/>
            <person name="Nguyen N."/>
            <person name="Okwuonu G."/>
            <person name="Parker D."/>
            <person name="Richards S."/>
            <person name="Ruiz S.J."/>
            <person name="Santibanez J."/>
            <person name="Savard J."/>
            <person name="Scherer S.E."/>
            <person name="Schneider B."/>
            <person name="Sodergren E."/>
            <person name="Tautz D."/>
            <person name="Vattahil S."/>
            <person name="Villasana D."/>
            <person name="White C.S."/>
            <person name="Wright R."/>
            <person name="Park Y."/>
            <person name="Beeman R.W."/>
            <person name="Lord J."/>
            <person name="Oppert B."/>
            <person name="Lorenzen M."/>
            <person name="Brown S."/>
            <person name="Wang L."/>
            <person name="Savard J."/>
            <person name="Tautz D."/>
            <person name="Richards S."/>
            <person name="Weinstock G."/>
            <person name="Gibbs R.A."/>
            <person name="Liu Y."/>
            <person name="Worley K."/>
            <person name="Weinstock G."/>
            <person name="Elsik C.G."/>
            <person name="Reese J.T."/>
            <person name="Elhaik E."/>
            <person name="Landan G."/>
            <person name="Graur D."/>
            <person name="Arensburger P."/>
            <person name="Atkinson P."/>
            <person name="Beeman R.W."/>
            <person name="Beidler J."/>
            <person name="Brown S.J."/>
            <person name="Demuth J.P."/>
            <person name="Drury D.W."/>
            <person name="Du Y.Z."/>
            <person name="Fujiwara H."/>
            <person name="Lorenzen M."/>
            <person name="Maselli V."/>
            <person name="Osanai M."/>
            <person name="Park Y."/>
            <person name="Robertson H.M."/>
            <person name="Tu Z."/>
            <person name="Wang J.J."/>
            <person name="Wang S."/>
            <person name="Richards S."/>
            <person name="Song H."/>
            <person name="Zhang L."/>
            <person name="Sodergren E."/>
            <person name="Werner D."/>
            <person name="Stanke M."/>
            <person name="Morgenstern B."/>
            <person name="Solovyev V."/>
            <person name="Kosarev P."/>
            <person name="Brown G."/>
            <person name="Chen H.C."/>
            <person name="Ermolaeva O."/>
            <person name="Hlavina W."/>
            <person name="Kapustin Y."/>
            <person name="Kiryutin B."/>
            <person name="Kitts P."/>
            <person name="Maglott D."/>
            <person name="Pruitt K."/>
            <person name="Sapojnikov V."/>
            <person name="Souvorov A."/>
            <person name="Mackey A.J."/>
            <person name="Waterhouse R.M."/>
            <person name="Wyder S."/>
            <person name="Zdobnov E.M."/>
            <person name="Zdobnov E.M."/>
            <person name="Wyder S."/>
            <person name="Kriventseva E.V."/>
            <person name="Kadowaki T."/>
            <person name="Bork P."/>
            <person name="Aranda M."/>
            <person name="Bao R."/>
            <person name="Beermann A."/>
            <person name="Berns N."/>
            <person name="Bolognesi R."/>
            <person name="Bonneton F."/>
            <person name="Bopp D."/>
            <person name="Brown S.J."/>
            <person name="Bucher G."/>
            <person name="Butts T."/>
            <person name="Chaumot A."/>
            <person name="Denell R.E."/>
            <person name="Ferrier D.E."/>
            <person name="Friedrich M."/>
            <person name="Gordon C.M."/>
            <person name="Jindra M."/>
            <person name="Klingler M."/>
            <person name="Lan Q."/>
            <person name="Lattorff H.M."/>
            <person name="Laudet V."/>
            <person name="von Levetsow C."/>
            <person name="Liu Z."/>
            <person name="Lutz R."/>
            <person name="Lynch J.A."/>
            <person name="da Fonseca R.N."/>
            <person name="Posnien N."/>
            <person name="Reuter R."/>
            <person name="Roth S."/>
            <person name="Savard J."/>
            <person name="Schinko J.B."/>
            <person name="Schmitt C."/>
            <person name="Schoppmeier M."/>
            <person name="Schroder R."/>
            <person name="Shippy T.D."/>
            <person name="Simonnet F."/>
            <person name="Marques-Souza H."/>
            <person name="Tautz D."/>
            <person name="Tomoyasu Y."/>
            <person name="Trauner J."/>
            <person name="Van der Zee M."/>
            <person name="Vervoort M."/>
            <person name="Wittkopp N."/>
            <person name="Wimmer E.A."/>
            <person name="Yang X."/>
            <person name="Jones A.K."/>
            <person name="Sattelle D.B."/>
            <person name="Ebert P.R."/>
            <person name="Nelson D."/>
            <person name="Scott J.G."/>
            <person name="Beeman R.W."/>
            <person name="Muthukrishnan S."/>
            <person name="Kramer K.J."/>
            <person name="Arakane Y."/>
            <person name="Beeman R.W."/>
            <person name="Zhu Q."/>
            <person name="Hogenkamp D."/>
            <person name="Dixit R."/>
            <person name="Oppert B."/>
            <person name="Jiang H."/>
            <person name="Zou Z."/>
            <person name="Marshall J."/>
            <person name="Elpidina E."/>
            <person name="Vinokurov K."/>
            <person name="Oppert C."/>
            <person name="Zou Z."/>
            <person name="Evans J."/>
            <person name="Lu Z."/>
            <person name="Zhao P."/>
            <person name="Sumathipala N."/>
            <person name="Altincicek B."/>
            <person name="Vilcinskas A."/>
            <person name="Williams M."/>
            <person name="Hultmark D."/>
            <person name="Hetru C."/>
            <person name="Jiang H."/>
            <person name="Grimmelikhuijzen C.J."/>
            <person name="Hauser F."/>
            <person name="Cazzamali G."/>
            <person name="Williamson M."/>
            <person name="Park Y."/>
            <person name="Li B."/>
            <person name="Tanaka Y."/>
            <person name="Predel R."/>
            <person name="Neupert S."/>
            <person name="Schachtner J."/>
            <person name="Verleyen P."/>
            <person name="Raible F."/>
            <person name="Bork P."/>
            <person name="Friedrich M."/>
            <person name="Walden K.K."/>
            <person name="Robertson H.M."/>
            <person name="Angeli S."/>
            <person name="Foret S."/>
            <person name="Bucher G."/>
            <person name="Schuetz S."/>
            <person name="Maleszka R."/>
            <person name="Wimmer E.A."/>
            <person name="Beeman R.W."/>
            <person name="Lorenzen M."/>
            <person name="Tomoyasu Y."/>
            <person name="Miller S.C."/>
            <person name="Grossmann D."/>
            <person name="Bucher G."/>
        </authorList>
    </citation>
    <scope>NUCLEOTIDE SEQUENCE [LARGE SCALE GENOMIC DNA]</scope>
    <source>
        <strain evidence="8 9">Georgia GA2</strain>
    </source>
</reference>